<keyword evidence="3" id="KW-1185">Reference proteome</keyword>
<gene>
    <name evidence="2" type="ORF">Pan216_14730</name>
</gene>
<feature type="compositionally biased region" description="Basic and acidic residues" evidence="1">
    <location>
        <begin position="10"/>
        <end position="26"/>
    </location>
</feature>
<dbReference type="EMBL" id="CP036279">
    <property type="protein sequence ID" value="QDU60626.1"/>
    <property type="molecule type" value="Genomic_DNA"/>
</dbReference>
<dbReference type="KEGG" id="knv:Pan216_14730"/>
<feature type="compositionally biased region" description="Basic residues" evidence="1">
    <location>
        <begin position="33"/>
        <end position="52"/>
    </location>
</feature>
<evidence type="ECO:0000313" key="2">
    <source>
        <dbReference type="EMBL" id="QDU60626.1"/>
    </source>
</evidence>
<accession>A0A518B0X2</accession>
<sequence>MVRRSSKSPSRVELRKQAEAAEKLEASGDAPVKKVKAKAKKKATRRTSKSKAKAAAERMRMVWGIFDGHNQQVATFPYPERSAADAKCEELTQGKGRGPYFVQPVREPYPEPEPEVEEA</sequence>
<protein>
    <submittedName>
        <fullName evidence="2">Uncharacterized protein</fullName>
    </submittedName>
</protein>
<feature type="region of interest" description="Disordered" evidence="1">
    <location>
        <begin position="92"/>
        <end position="119"/>
    </location>
</feature>
<dbReference type="Proteomes" id="UP000317093">
    <property type="component" value="Chromosome"/>
</dbReference>
<reference evidence="2 3" key="1">
    <citation type="submission" date="2019-02" db="EMBL/GenBank/DDBJ databases">
        <title>Deep-cultivation of Planctomycetes and their phenomic and genomic characterization uncovers novel biology.</title>
        <authorList>
            <person name="Wiegand S."/>
            <person name="Jogler M."/>
            <person name="Boedeker C."/>
            <person name="Pinto D."/>
            <person name="Vollmers J."/>
            <person name="Rivas-Marin E."/>
            <person name="Kohn T."/>
            <person name="Peeters S.H."/>
            <person name="Heuer A."/>
            <person name="Rast P."/>
            <person name="Oberbeckmann S."/>
            <person name="Bunk B."/>
            <person name="Jeske O."/>
            <person name="Meyerdierks A."/>
            <person name="Storesund J.E."/>
            <person name="Kallscheuer N."/>
            <person name="Luecker S."/>
            <person name="Lage O.M."/>
            <person name="Pohl T."/>
            <person name="Merkel B.J."/>
            <person name="Hornburger P."/>
            <person name="Mueller R.-W."/>
            <person name="Bruemmer F."/>
            <person name="Labrenz M."/>
            <person name="Spormann A.M."/>
            <person name="Op den Camp H."/>
            <person name="Overmann J."/>
            <person name="Amann R."/>
            <person name="Jetten M.S.M."/>
            <person name="Mascher T."/>
            <person name="Medema M.H."/>
            <person name="Devos D.P."/>
            <person name="Kaster A.-K."/>
            <person name="Ovreas L."/>
            <person name="Rohde M."/>
            <person name="Galperin M.Y."/>
            <person name="Jogler C."/>
        </authorList>
    </citation>
    <scope>NUCLEOTIDE SEQUENCE [LARGE SCALE GENOMIC DNA]</scope>
    <source>
        <strain evidence="2 3">Pan216</strain>
    </source>
</reference>
<dbReference type="RefSeq" id="WP_145256760.1">
    <property type="nucleotide sequence ID" value="NZ_CP036279.1"/>
</dbReference>
<feature type="region of interest" description="Disordered" evidence="1">
    <location>
        <begin position="1"/>
        <end position="53"/>
    </location>
</feature>
<feature type="compositionally biased region" description="Acidic residues" evidence="1">
    <location>
        <begin position="110"/>
        <end position="119"/>
    </location>
</feature>
<evidence type="ECO:0000313" key="3">
    <source>
        <dbReference type="Proteomes" id="UP000317093"/>
    </source>
</evidence>
<dbReference type="AlphaFoldDB" id="A0A518B0X2"/>
<proteinExistence type="predicted"/>
<evidence type="ECO:0000256" key="1">
    <source>
        <dbReference type="SAM" id="MobiDB-lite"/>
    </source>
</evidence>
<name>A0A518B0X2_9BACT</name>
<organism evidence="2 3">
    <name type="scientific">Kolteria novifilia</name>
    <dbReference type="NCBI Taxonomy" id="2527975"/>
    <lineage>
        <taxon>Bacteria</taxon>
        <taxon>Pseudomonadati</taxon>
        <taxon>Planctomycetota</taxon>
        <taxon>Planctomycetia</taxon>
        <taxon>Kolteriales</taxon>
        <taxon>Kolteriaceae</taxon>
        <taxon>Kolteria</taxon>
    </lineage>
</organism>